<dbReference type="FunFam" id="3.30.60.300:FF:000001">
    <property type="entry name" value="60S ribosomal protein L10"/>
    <property type="match status" value="1"/>
</dbReference>
<evidence type="ECO:0000256" key="1">
    <source>
        <dbReference type="SAM" id="MobiDB-lite"/>
    </source>
</evidence>
<sequence length="602" mass="63262">MAPTELRCRVQFMEIDLDLRRNLKVSLENSLRKVEKLLAMQMEQLNGILLHLAPVGLLVSPGKEGNGMRGAFGKPQGTVARVHIGQVIMSIRTKLQNKEHKIHISKKWGFTKFNVDEFEDLVAKKRLIPDGCGVKHIPNCGPLDKCHSDSFTIPPVSASHDTPGPYQLLFLCLEGLLQDINLPFSFTSFRFDSNGPTASPGPGARLTRIQGPTASPGPGARLTRIQGPTASPGSGARLTRIQGPAAPPGPGARPTRIQGPAAPPGPGARPTRIQGPAAPPGPGARPTRIQGPAASPGPGARPTRIQGPAASPGPGTQAHPDPGARGLTRTRGQAHPDPGAHGLARTRGQAHPDPGAYGLTRTRGQAHPDPGPKLTGARGPRPHPDPGPRLTRIQGPAVSPGPGARLTRIQGPTASPGPGTQAHPDPGAHGLTRTRGQAHPDPGAYGLTRTRGQAHPDPGPKLTGARGPRPHPDPGPRLTRIQGPAASPGPGTKEGWGRRRLLCLCGNPSPLRTPGHRRVLPRPNCRQTPPPGAAPLAHPRRLQTSKRPARCPRGPSVLQHSHGAAAGNASSASCWPNHHPSHTESRPLHLLLAQSQYFSLLT</sequence>
<dbReference type="Gene3D" id="3.90.1170.10">
    <property type="entry name" value="Ribosomal protein L10e/L16"/>
    <property type="match status" value="1"/>
</dbReference>
<evidence type="ECO:0008006" key="4">
    <source>
        <dbReference type="Google" id="ProtNLM"/>
    </source>
</evidence>
<dbReference type="PANTHER" id="PTHR11726">
    <property type="entry name" value="60S RIBOSOMAL PROTEIN L10"/>
    <property type="match status" value="1"/>
</dbReference>
<feature type="compositionally biased region" description="Low complexity" evidence="1">
    <location>
        <begin position="560"/>
        <end position="573"/>
    </location>
</feature>
<feature type="region of interest" description="Disordered" evidence="1">
    <location>
        <begin position="514"/>
        <end position="584"/>
    </location>
</feature>
<dbReference type="SUPFAM" id="SSF54686">
    <property type="entry name" value="Ribosomal protein L16p/L10e"/>
    <property type="match status" value="1"/>
</dbReference>
<name>A0AA40I3U7_CNENI</name>
<keyword evidence="3" id="KW-1185">Reference proteome</keyword>
<dbReference type="GO" id="GO:0003735">
    <property type="term" value="F:structural constituent of ribosome"/>
    <property type="evidence" value="ECO:0007669"/>
    <property type="project" value="InterPro"/>
</dbReference>
<dbReference type="GO" id="GO:0005840">
    <property type="term" value="C:ribosome"/>
    <property type="evidence" value="ECO:0007669"/>
    <property type="project" value="InterPro"/>
</dbReference>
<dbReference type="AlphaFoldDB" id="A0AA40I3U7"/>
<gene>
    <name evidence="2" type="ORF">QTO34_015226</name>
</gene>
<dbReference type="GO" id="GO:0006412">
    <property type="term" value="P:translation"/>
    <property type="evidence" value="ECO:0007669"/>
    <property type="project" value="InterPro"/>
</dbReference>
<evidence type="ECO:0000313" key="3">
    <source>
        <dbReference type="Proteomes" id="UP001177744"/>
    </source>
</evidence>
<protein>
    <recommendedName>
        <fullName evidence="4">60S ribosomal protein L10</fullName>
    </recommendedName>
</protein>
<organism evidence="2 3">
    <name type="scientific">Cnephaeus nilssonii</name>
    <name type="common">Northern bat</name>
    <name type="synonym">Eptesicus nilssonii</name>
    <dbReference type="NCBI Taxonomy" id="3371016"/>
    <lineage>
        <taxon>Eukaryota</taxon>
        <taxon>Metazoa</taxon>
        <taxon>Chordata</taxon>
        <taxon>Craniata</taxon>
        <taxon>Vertebrata</taxon>
        <taxon>Euteleostomi</taxon>
        <taxon>Mammalia</taxon>
        <taxon>Eutheria</taxon>
        <taxon>Laurasiatheria</taxon>
        <taxon>Chiroptera</taxon>
        <taxon>Yangochiroptera</taxon>
        <taxon>Vespertilionidae</taxon>
        <taxon>Cnephaeus</taxon>
    </lineage>
</organism>
<accession>A0AA40I3U7</accession>
<dbReference type="Gene3D" id="3.30.60.300">
    <property type="match status" value="1"/>
</dbReference>
<evidence type="ECO:0000313" key="2">
    <source>
        <dbReference type="EMBL" id="KAK1342461.1"/>
    </source>
</evidence>
<feature type="region of interest" description="Disordered" evidence="1">
    <location>
        <begin position="195"/>
        <end position="497"/>
    </location>
</feature>
<dbReference type="InterPro" id="IPR001197">
    <property type="entry name" value="Ribosomal_uL16_euk_arch"/>
</dbReference>
<feature type="compositionally biased region" description="Basic residues" evidence="1">
    <location>
        <begin position="538"/>
        <end position="550"/>
    </location>
</feature>
<dbReference type="Proteomes" id="UP001177744">
    <property type="component" value="Unassembled WGS sequence"/>
</dbReference>
<feature type="compositionally biased region" description="Low complexity" evidence="1">
    <location>
        <begin position="291"/>
        <end position="300"/>
    </location>
</feature>
<proteinExistence type="predicted"/>
<reference evidence="2" key="1">
    <citation type="submission" date="2023-06" db="EMBL/GenBank/DDBJ databases">
        <title>Reference genome for the Northern bat (Eptesicus nilssonii), a most northern bat species.</title>
        <authorList>
            <person name="Laine V.N."/>
            <person name="Pulliainen A.T."/>
            <person name="Lilley T.M."/>
        </authorList>
    </citation>
    <scope>NUCLEOTIDE SEQUENCE</scope>
    <source>
        <strain evidence="2">BLF_Eptnil</strain>
        <tissue evidence="2">Kidney</tissue>
    </source>
</reference>
<dbReference type="InterPro" id="IPR036920">
    <property type="entry name" value="Ribosomal_uL16_sf"/>
</dbReference>
<dbReference type="EMBL" id="JAULJE010000005">
    <property type="protein sequence ID" value="KAK1342461.1"/>
    <property type="molecule type" value="Genomic_DNA"/>
</dbReference>
<comment type="caution">
    <text evidence="2">The sequence shown here is derived from an EMBL/GenBank/DDBJ whole genome shotgun (WGS) entry which is preliminary data.</text>
</comment>